<comment type="subcellular location">
    <subcellularLocation>
        <location evidence="1">Cell outer membrane</location>
    </subcellularLocation>
</comment>
<dbReference type="AlphaFoldDB" id="K1TYP3"/>
<dbReference type="GO" id="GO:0009279">
    <property type="term" value="C:cell outer membrane"/>
    <property type="evidence" value="ECO:0007669"/>
    <property type="project" value="UniProtKB-SubCell"/>
</dbReference>
<dbReference type="Gene3D" id="2.40.170.20">
    <property type="entry name" value="TonB-dependent receptor, beta-barrel domain"/>
    <property type="match status" value="1"/>
</dbReference>
<keyword evidence="3" id="KW-0998">Cell outer membrane</keyword>
<proteinExistence type="predicted"/>
<reference evidence="4" key="1">
    <citation type="journal article" date="2013" name="Environ. Microbiol.">
        <title>Microbiota from the distal guts of lean and obese adolescents exhibit partial functional redundancy besides clear differences in community structure.</title>
        <authorList>
            <person name="Ferrer M."/>
            <person name="Ruiz A."/>
            <person name="Lanza F."/>
            <person name="Haange S.B."/>
            <person name="Oberbach A."/>
            <person name="Till H."/>
            <person name="Bargiela R."/>
            <person name="Campoy C."/>
            <person name="Segura M.T."/>
            <person name="Richter M."/>
            <person name="von Bergen M."/>
            <person name="Seifert J."/>
            <person name="Suarez A."/>
        </authorList>
    </citation>
    <scope>NUCLEOTIDE SEQUENCE</scope>
</reference>
<keyword evidence="2" id="KW-0472">Membrane</keyword>
<gene>
    <name evidence="4" type="ORF">OBE_02757</name>
</gene>
<sequence length="98" mass="11197">MRSTSGCSSTSCRPKNLVLQLTGEHYRTQLSDTRSKHLILADVSLRWKAGLRWEFFASAANLLNETEYAYTLFDGLSSSACRYAIRPRDLLVGFNWKF</sequence>
<evidence type="ECO:0000256" key="1">
    <source>
        <dbReference type="ARBA" id="ARBA00004442"/>
    </source>
</evidence>
<evidence type="ECO:0000313" key="4">
    <source>
        <dbReference type="EMBL" id="EKC72709.1"/>
    </source>
</evidence>
<comment type="caution">
    <text evidence="4">The sequence shown here is derived from an EMBL/GenBank/DDBJ whole genome shotgun (WGS) entry which is preliminary data.</text>
</comment>
<evidence type="ECO:0000256" key="2">
    <source>
        <dbReference type="ARBA" id="ARBA00023136"/>
    </source>
</evidence>
<accession>K1TYP3</accession>
<name>K1TYP3_9ZZZZ</name>
<evidence type="ECO:0000256" key="3">
    <source>
        <dbReference type="ARBA" id="ARBA00023237"/>
    </source>
</evidence>
<dbReference type="SUPFAM" id="SSF56935">
    <property type="entry name" value="Porins"/>
    <property type="match status" value="1"/>
</dbReference>
<dbReference type="EMBL" id="AJWZ01001809">
    <property type="protein sequence ID" value="EKC72709.1"/>
    <property type="molecule type" value="Genomic_DNA"/>
</dbReference>
<organism evidence="4">
    <name type="scientific">human gut metagenome</name>
    <dbReference type="NCBI Taxonomy" id="408170"/>
    <lineage>
        <taxon>unclassified sequences</taxon>
        <taxon>metagenomes</taxon>
        <taxon>organismal metagenomes</taxon>
    </lineage>
</organism>
<dbReference type="InterPro" id="IPR036942">
    <property type="entry name" value="Beta-barrel_TonB_sf"/>
</dbReference>
<protein>
    <submittedName>
        <fullName evidence="4">Uncharacterized protein</fullName>
    </submittedName>
</protein>